<reference evidence="2" key="1">
    <citation type="submission" date="2021-06" db="EMBL/GenBank/DDBJ databases">
        <authorList>
            <person name="Gannon L."/>
            <person name="Redgwell R T."/>
            <person name="Michniewski S."/>
            <person name="Harrison D C."/>
            <person name="Millard A."/>
        </authorList>
    </citation>
    <scope>NUCLEOTIDE SEQUENCE</scope>
</reference>
<dbReference type="EMBL" id="OU342829">
    <property type="protein sequence ID" value="CAG7580064.1"/>
    <property type="molecule type" value="Genomic_DNA"/>
</dbReference>
<evidence type="ECO:0000256" key="1">
    <source>
        <dbReference type="SAM" id="Phobius"/>
    </source>
</evidence>
<evidence type="ECO:0000313" key="2">
    <source>
        <dbReference type="EMBL" id="CAG7580064.1"/>
    </source>
</evidence>
<keyword evidence="1" id="KW-0812">Transmembrane</keyword>
<organism evidence="2">
    <name type="scientific">uncultured marine phage</name>
    <dbReference type="NCBI Taxonomy" id="707152"/>
    <lineage>
        <taxon>Viruses</taxon>
        <taxon>environmental samples</taxon>
    </lineage>
</organism>
<feature type="transmembrane region" description="Helical" evidence="1">
    <location>
        <begin position="73"/>
        <end position="94"/>
    </location>
</feature>
<feature type="transmembrane region" description="Helical" evidence="1">
    <location>
        <begin position="151"/>
        <end position="171"/>
    </location>
</feature>
<sequence>MSDDKDKEKKDEEKLLSYKRKYFRKKRPFLKWFFLKRKDGDDSDHNKVTTLIMFIFIIIFNLLFLWLDTVFCNFGWGLNALLTYISGSAILISFDRYMASVNKSGSTFVNFFTNKWDKENVLNMLGISGILYGAYMCWMFILILSAFIVPYAGLIIGTMCQYIMSSLLNYLMQIEHDVDNKEVGKHSIREMRLKEILGNG</sequence>
<dbReference type="SUPFAM" id="SSF103473">
    <property type="entry name" value="MFS general substrate transporter"/>
    <property type="match status" value="1"/>
</dbReference>
<protein>
    <submittedName>
        <fullName evidence="2">Uncharacterized protein</fullName>
    </submittedName>
</protein>
<keyword evidence="1" id="KW-0472">Membrane</keyword>
<gene>
    <name evidence="2" type="ORF">SLAVMIC_00230</name>
</gene>
<accession>A0A8D9C8K1</accession>
<feature type="transmembrane region" description="Helical" evidence="1">
    <location>
        <begin position="48"/>
        <end position="67"/>
    </location>
</feature>
<keyword evidence="1" id="KW-1133">Transmembrane helix</keyword>
<feature type="transmembrane region" description="Helical" evidence="1">
    <location>
        <begin position="121"/>
        <end position="145"/>
    </location>
</feature>
<dbReference type="InterPro" id="IPR036259">
    <property type="entry name" value="MFS_trans_sf"/>
</dbReference>
<name>A0A8D9C8K1_9VIRU</name>
<proteinExistence type="predicted"/>